<comment type="cofactor">
    <cofactor evidence="1 3">
        <name>pyridoxal 5'-phosphate</name>
        <dbReference type="ChEBI" id="CHEBI:597326"/>
    </cofactor>
</comment>
<feature type="coiled-coil region" evidence="4">
    <location>
        <begin position="27"/>
        <end position="54"/>
    </location>
</feature>
<keyword evidence="4" id="KW-0175">Coiled coil</keyword>
<evidence type="ECO:0000256" key="2">
    <source>
        <dbReference type="ARBA" id="ARBA00022898"/>
    </source>
</evidence>
<comment type="caution">
    <text evidence="5">The sequence shown here is derived from an EMBL/GenBank/DDBJ whole genome shotgun (WGS) entry which is preliminary data.</text>
</comment>
<reference evidence="5" key="2">
    <citation type="submission" date="2021-04" db="EMBL/GenBank/DDBJ databases">
        <authorList>
            <person name="Gilroy R."/>
        </authorList>
    </citation>
    <scope>NUCLEOTIDE SEQUENCE</scope>
    <source>
        <strain evidence="5">ChiHjej13B12-752</strain>
    </source>
</reference>
<keyword evidence="2 3" id="KW-0663">Pyridoxal phosphate</keyword>
<evidence type="ECO:0000256" key="1">
    <source>
        <dbReference type="ARBA" id="ARBA00001933"/>
    </source>
</evidence>
<protein>
    <submittedName>
        <fullName evidence="5">PLP-dependent transferase</fullName>
    </submittedName>
</protein>
<dbReference type="Gene3D" id="3.90.1150.10">
    <property type="entry name" value="Aspartate Aminotransferase, domain 1"/>
    <property type="match status" value="1"/>
</dbReference>
<dbReference type="InterPro" id="IPR000277">
    <property type="entry name" value="Cys/Met-Metab_PyrdxlP-dep_enz"/>
</dbReference>
<proteinExistence type="inferred from homology"/>
<dbReference type="GO" id="GO:0016740">
    <property type="term" value="F:transferase activity"/>
    <property type="evidence" value="ECO:0007669"/>
    <property type="project" value="UniProtKB-KW"/>
</dbReference>
<evidence type="ECO:0000256" key="3">
    <source>
        <dbReference type="RuleBase" id="RU362118"/>
    </source>
</evidence>
<evidence type="ECO:0000313" key="6">
    <source>
        <dbReference type="Proteomes" id="UP000823989"/>
    </source>
</evidence>
<dbReference type="InterPro" id="IPR015424">
    <property type="entry name" value="PyrdxlP-dep_Trfase"/>
</dbReference>
<gene>
    <name evidence="5" type="ORF">H9891_08405</name>
</gene>
<accession>A0A9D1QIF3</accession>
<name>A0A9D1QIF3_9STAP</name>
<dbReference type="Proteomes" id="UP000823989">
    <property type="component" value="Unassembled WGS sequence"/>
</dbReference>
<comment type="similarity">
    <text evidence="3">Belongs to the trans-sulfuration enzymes family.</text>
</comment>
<evidence type="ECO:0000313" key="5">
    <source>
        <dbReference type="EMBL" id="HIW13153.1"/>
    </source>
</evidence>
<dbReference type="AlphaFoldDB" id="A0A9D1QIF3"/>
<dbReference type="SUPFAM" id="SSF53383">
    <property type="entry name" value="PLP-dependent transferases"/>
    <property type="match status" value="1"/>
</dbReference>
<dbReference type="Pfam" id="PF01053">
    <property type="entry name" value="Cys_Met_Meta_PP"/>
    <property type="match status" value="1"/>
</dbReference>
<dbReference type="GO" id="GO:0030170">
    <property type="term" value="F:pyridoxal phosphate binding"/>
    <property type="evidence" value="ECO:0007669"/>
    <property type="project" value="InterPro"/>
</dbReference>
<keyword evidence="5" id="KW-0808">Transferase</keyword>
<dbReference type="EMBL" id="DXHR01000027">
    <property type="protein sequence ID" value="HIW13153.1"/>
    <property type="molecule type" value="Genomic_DNA"/>
</dbReference>
<dbReference type="InterPro" id="IPR015422">
    <property type="entry name" value="PyrdxlP-dep_Trfase_small"/>
</dbReference>
<sequence length="78" mass="8803">MTHSSITEDRLMNIVITKGLIHLSLGLEDADDIIAELEQSLNSIQNLYSQTSRNLLFPLSSQKIPEIPGTLEFPLYFQ</sequence>
<organism evidence="5 6">
    <name type="scientific">Candidatus Salinicoccus stercoripullorum</name>
    <dbReference type="NCBI Taxonomy" id="2838756"/>
    <lineage>
        <taxon>Bacteria</taxon>
        <taxon>Bacillati</taxon>
        <taxon>Bacillota</taxon>
        <taxon>Bacilli</taxon>
        <taxon>Bacillales</taxon>
        <taxon>Staphylococcaceae</taxon>
        <taxon>Salinicoccus</taxon>
    </lineage>
</organism>
<dbReference type="GO" id="GO:0019346">
    <property type="term" value="P:transsulfuration"/>
    <property type="evidence" value="ECO:0007669"/>
    <property type="project" value="InterPro"/>
</dbReference>
<reference evidence="5" key="1">
    <citation type="journal article" date="2021" name="PeerJ">
        <title>Extensive microbial diversity within the chicken gut microbiome revealed by metagenomics and culture.</title>
        <authorList>
            <person name="Gilroy R."/>
            <person name="Ravi A."/>
            <person name="Getino M."/>
            <person name="Pursley I."/>
            <person name="Horton D.L."/>
            <person name="Alikhan N.F."/>
            <person name="Baker D."/>
            <person name="Gharbi K."/>
            <person name="Hall N."/>
            <person name="Watson M."/>
            <person name="Adriaenssens E.M."/>
            <person name="Foster-Nyarko E."/>
            <person name="Jarju S."/>
            <person name="Secka A."/>
            <person name="Antonio M."/>
            <person name="Oren A."/>
            <person name="Chaudhuri R.R."/>
            <person name="La Ragione R."/>
            <person name="Hildebrand F."/>
            <person name="Pallen M.J."/>
        </authorList>
    </citation>
    <scope>NUCLEOTIDE SEQUENCE</scope>
    <source>
        <strain evidence="5">ChiHjej13B12-752</strain>
    </source>
</reference>
<evidence type="ECO:0000256" key="4">
    <source>
        <dbReference type="SAM" id="Coils"/>
    </source>
</evidence>